<protein>
    <recommendedName>
        <fullName evidence="3">Subtilisin inhibitor domain-containing protein</fullName>
    </recommendedName>
</protein>
<organism evidence="4 5">
    <name type="scientific">Phascolomyces articulosus</name>
    <dbReference type="NCBI Taxonomy" id="60185"/>
    <lineage>
        <taxon>Eukaryota</taxon>
        <taxon>Fungi</taxon>
        <taxon>Fungi incertae sedis</taxon>
        <taxon>Mucoromycota</taxon>
        <taxon>Mucoromycotina</taxon>
        <taxon>Mucoromycetes</taxon>
        <taxon>Mucorales</taxon>
        <taxon>Lichtheimiaceae</taxon>
        <taxon>Phascolomyces</taxon>
    </lineage>
</organism>
<dbReference type="Proteomes" id="UP001209540">
    <property type="component" value="Unassembled WGS sequence"/>
</dbReference>
<keyword evidence="2" id="KW-0732">Signal</keyword>
<gene>
    <name evidence="4" type="ORF">BDA99DRAFT_562159</name>
</gene>
<comment type="caution">
    <text evidence="4">The sequence shown here is derived from an EMBL/GenBank/DDBJ whole genome shotgun (WGS) entry which is preliminary data.</text>
</comment>
<sequence length="180" mass="20428">MKLQYLLPFFCSPFVAMVSAQQELSQPNANNWYSPPPKKSSTFITVNDNTGGLHEWTLACNPIGGNHPRTYQACLQIEKFQDSLEDTLWPDFDRICPSIYQPETLIISGVFKDQQKNLKQIYPNHCVFKNTLINANLPDLIPFALKKPGGEEDNDDEKPPALFDEPVEIGKTTPKKEDEE</sequence>
<evidence type="ECO:0000256" key="2">
    <source>
        <dbReference type="SAM" id="SignalP"/>
    </source>
</evidence>
<dbReference type="Pfam" id="PF00720">
    <property type="entry name" value="SSI"/>
    <property type="match status" value="1"/>
</dbReference>
<name>A0AAD5JUZ0_9FUNG</name>
<evidence type="ECO:0000313" key="5">
    <source>
        <dbReference type="Proteomes" id="UP001209540"/>
    </source>
</evidence>
<dbReference type="EMBL" id="JAIXMP010000022">
    <property type="protein sequence ID" value="KAI9255642.1"/>
    <property type="molecule type" value="Genomic_DNA"/>
</dbReference>
<dbReference type="GO" id="GO:0004867">
    <property type="term" value="F:serine-type endopeptidase inhibitor activity"/>
    <property type="evidence" value="ECO:0007669"/>
    <property type="project" value="InterPro"/>
</dbReference>
<evidence type="ECO:0000259" key="3">
    <source>
        <dbReference type="Pfam" id="PF00720"/>
    </source>
</evidence>
<dbReference type="InterPro" id="IPR023549">
    <property type="entry name" value="Subtilisin_inhibitor"/>
</dbReference>
<dbReference type="Gene3D" id="3.30.350.10">
    <property type="entry name" value="Subtilisin inhibitor-like"/>
    <property type="match status" value="1"/>
</dbReference>
<reference evidence="4" key="2">
    <citation type="submission" date="2023-02" db="EMBL/GenBank/DDBJ databases">
        <authorList>
            <consortium name="DOE Joint Genome Institute"/>
            <person name="Mondo S.J."/>
            <person name="Chang Y."/>
            <person name="Wang Y."/>
            <person name="Ahrendt S."/>
            <person name="Andreopoulos W."/>
            <person name="Barry K."/>
            <person name="Beard J."/>
            <person name="Benny G.L."/>
            <person name="Blankenship S."/>
            <person name="Bonito G."/>
            <person name="Cuomo C."/>
            <person name="Desiro A."/>
            <person name="Gervers K.A."/>
            <person name="Hundley H."/>
            <person name="Kuo A."/>
            <person name="LaButti K."/>
            <person name="Lang B.F."/>
            <person name="Lipzen A."/>
            <person name="O'Donnell K."/>
            <person name="Pangilinan J."/>
            <person name="Reynolds N."/>
            <person name="Sandor L."/>
            <person name="Smith M.W."/>
            <person name="Tsang A."/>
            <person name="Grigoriev I.V."/>
            <person name="Stajich J.E."/>
            <person name="Spatafora J.W."/>
        </authorList>
    </citation>
    <scope>NUCLEOTIDE SEQUENCE</scope>
    <source>
        <strain evidence="4">RSA 2281</strain>
    </source>
</reference>
<evidence type="ECO:0000256" key="1">
    <source>
        <dbReference type="SAM" id="MobiDB-lite"/>
    </source>
</evidence>
<feature type="domain" description="Subtilisin inhibitor" evidence="3">
    <location>
        <begin position="53"/>
        <end position="124"/>
    </location>
</feature>
<dbReference type="SUPFAM" id="SSF55399">
    <property type="entry name" value="Subtilisin inhibitor"/>
    <property type="match status" value="1"/>
</dbReference>
<feature type="region of interest" description="Disordered" evidence="1">
    <location>
        <begin position="145"/>
        <end position="180"/>
    </location>
</feature>
<keyword evidence="5" id="KW-1185">Reference proteome</keyword>
<dbReference type="AlphaFoldDB" id="A0AAD5JUZ0"/>
<evidence type="ECO:0000313" key="4">
    <source>
        <dbReference type="EMBL" id="KAI9255642.1"/>
    </source>
</evidence>
<accession>A0AAD5JUZ0</accession>
<dbReference type="InterPro" id="IPR036819">
    <property type="entry name" value="Subtilisin_inhibitor-like_sf"/>
</dbReference>
<feature type="chain" id="PRO_5042211315" description="Subtilisin inhibitor domain-containing protein" evidence="2">
    <location>
        <begin position="21"/>
        <end position="180"/>
    </location>
</feature>
<feature type="signal peptide" evidence="2">
    <location>
        <begin position="1"/>
        <end position="20"/>
    </location>
</feature>
<reference evidence="4" key="1">
    <citation type="journal article" date="2022" name="IScience">
        <title>Evolution of zygomycete secretomes and the origins of terrestrial fungal ecologies.</title>
        <authorList>
            <person name="Chang Y."/>
            <person name="Wang Y."/>
            <person name="Mondo S."/>
            <person name="Ahrendt S."/>
            <person name="Andreopoulos W."/>
            <person name="Barry K."/>
            <person name="Beard J."/>
            <person name="Benny G.L."/>
            <person name="Blankenship S."/>
            <person name="Bonito G."/>
            <person name="Cuomo C."/>
            <person name="Desiro A."/>
            <person name="Gervers K.A."/>
            <person name="Hundley H."/>
            <person name="Kuo A."/>
            <person name="LaButti K."/>
            <person name="Lang B.F."/>
            <person name="Lipzen A."/>
            <person name="O'Donnell K."/>
            <person name="Pangilinan J."/>
            <person name="Reynolds N."/>
            <person name="Sandor L."/>
            <person name="Smith M.E."/>
            <person name="Tsang A."/>
            <person name="Grigoriev I.V."/>
            <person name="Stajich J.E."/>
            <person name="Spatafora J.W."/>
        </authorList>
    </citation>
    <scope>NUCLEOTIDE SEQUENCE</scope>
    <source>
        <strain evidence="4">RSA 2281</strain>
    </source>
</reference>
<proteinExistence type="predicted"/>